<dbReference type="InterPro" id="IPR013791">
    <property type="entry name" value="RNA3'-term_phos_cycl_insert"/>
</dbReference>
<reference evidence="8 9" key="1">
    <citation type="submission" date="2015-09" db="EMBL/GenBank/DDBJ databases">
        <title>A metagenomics-based metabolic model of nitrate-dependent anaerobic oxidation of methane by Methanoperedens-like archaea.</title>
        <authorList>
            <person name="Arshad A."/>
            <person name="Speth D.R."/>
            <person name="De Graaf R.M."/>
            <person name="Op Den Camp H.J."/>
            <person name="Jetten M.S."/>
            <person name="Welte C.U."/>
        </authorList>
    </citation>
    <scope>NUCLEOTIDE SEQUENCE [LARGE SCALE GENOMIC DNA]</scope>
</reference>
<sequence>MKLDGSYGEGGGQILRTAVALSAVTGKHVEIENIRKERPKPGLSAQHVKAVEELARICGAQVSGCRLRSTRISFTPGKINSGNYDVDIGTAGSISLFLQCLMPALMHADVAISIKITGGTDVRWSPSIDYMRFVTLAALGKMGYKCDISLIKRGYYPRGGGSVCAIINPSNLKITNFDTNNCPIIEGISHSSGLPSHVAQRQAASAEKLLHEQGYKSNISIEVNDHPSTGSGITLWCGTAGSSILGKPGLKAEKVGSIAAEALVNELRPGGGVG</sequence>
<dbReference type="InterPro" id="IPR020719">
    <property type="entry name" value="RNA3'_term_phos_cycl-like_CS"/>
</dbReference>
<dbReference type="PROSITE" id="PS01287">
    <property type="entry name" value="RTC"/>
    <property type="match status" value="1"/>
</dbReference>
<dbReference type="Pfam" id="PF05189">
    <property type="entry name" value="RTC_insert"/>
    <property type="match status" value="1"/>
</dbReference>
<dbReference type="Proteomes" id="UP000050360">
    <property type="component" value="Unassembled WGS sequence"/>
</dbReference>
<gene>
    <name evidence="8" type="ORF">MPEBLZ_01299</name>
</gene>
<dbReference type="AlphaFoldDB" id="A0A0P8CLM9"/>
<evidence type="ECO:0000313" key="9">
    <source>
        <dbReference type="Proteomes" id="UP000050360"/>
    </source>
</evidence>
<dbReference type="GO" id="GO:0000166">
    <property type="term" value="F:nucleotide binding"/>
    <property type="evidence" value="ECO:0007669"/>
    <property type="project" value="UniProtKB-KW"/>
</dbReference>
<evidence type="ECO:0000256" key="2">
    <source>
        <dbReference type="ARBA" id="ARBA00021428"/>
    </source>
</evidence>
<feature type="domain" description="RNA 3'-terminal phosphate cyclase" evidence="6">
    <location>
        <begin position="7"/>
        <end position="175"/>
    </location>
</feature>
<proteinExistence type="inferred from homology"/>
<accession>A0A0P8CLM9</accession>
<dbReference type="Pfam" id="PF01137">
    <property type="entry name" value="RTC"/>
    <property type="match status" value="1"/>
</dbReference>
<evidence type="ECO:0000313" key="8">
    <source>
        <dbReference type="EMBL" id="KPQ44160.1"/>
    </source>
</evidence>
<dbReference type="PATRIC" id="fig|1719120.3.peg.1395"/>
<evidence type="ECO:0000256" key="1">
    <source>
        <dbReference type="ARBA" id="ARBA00009206"/>
    </source>
</evidence>
<feature type="domain" description="RNA 3'-terminal phosphate cyclase insert" evidence="7">
    <location>
        <begin position="185"/>
        <end position="267"/>
    </location>
</feature>
<name>A0A0P8CLM9_9EURY</name>
<dbReference type="NCBIfam" id="TIGR03399">
    <property type="entry name" value="RNA_3prim_cycl"/>
    <property type="match status" value="1"/>
</dbReference>
<evidence type="ECO:0000256" key="3">
    <source>
        <dbReference type="ARBA" id="ARBA00022598"/>
    </source>
</evidence>
<dbReference type="InterPro" id="IPR000228">
    <property type="entry name" value="RNA3'_term_phos_cyc"/>
</dbReference>
<dbReference type="InterPro" id="IPR017770">
    <property type="entry name" value="RNA3'_term_phos_cyc_type_1"/>
</dbReference>
<organism evidence="8 9">
    <name type="scientific">Candidatus Methanoperedens nitratireducens</name>
    <dbReference type="NCBI Taxonomy" id="1392998"/>
    <lineage>
        <taxon>Archaea</taxon>
        <taxon>Methanobacteriati</taxon>
        <taxon>Methanobacteriota</taxon>
        <taxon>Stenosarchaea group</taxon>
        <taxon>Methanomicrobia</taxon>
        <taxon>Methanosarcinales</taxon>
        <taxon>ANME-2 cluster</taxon>
        <taxon>Candidatus Methanoperedentaceae</taxon>
        <taxon>Candidatus Methanoperedens</taxon>
    </lineage>
</organism>
<evidence type="ECO:0000256" key="5">
    <source>
        <dbReference type="NCBIfam" id="TIGR03399"/>
    </source>
</evidence>
<dbReference type="PANTHER" id="PTHR11096">
    <property type="entry name" value="RNA 3' TERMINAL PHOSPHATE CYCLASE"/>
    <property type="match status" value="1"/>
</dbReference>
<comment type="caution">
    <text evidence="8">The sequence shown here is derived from an EMBL/GenBank/DDBJ whole genome shotgun (WGS) entry which is preliminary data.</text>
</comment>
<protein>
    <recommendedName>
        <fullName evidence="2 5">RNA 3'-terminal phosphate cyclase</fullName>
        <ecNumber evidence="5">6.5.1.4</ecNumber>
    </recommendedName>
</protein>
<dbReference type="GO" id="GO:0006396">
    <property type="term" value="P:RNA processing"/>
    <property type="evidence" value="ECO:0007669"/>
    <property type="project" value="UniProtKB-UniRule"/>
</dbReference>
<dbReference type="InterPro" id="IPR013792">
    <property type="entry name" value="RNA3'P_cycl/enolpyr_Trfase_a/b"/>
</dbReference>
<dbReference type="InterPro" id="IPR036553">
    <property type="entry name" value="RPTC_insert"/>
</dbReference>
<evidence type="ECO:0000256" key="4">
    <source>
        <dbReference type="ARBA" id="ARBA00022741"/>
    </source>
</evidence>
<dbReference type="GO" id="GO:0003963">
    <property type="term" value="F:RNA-3'-phosphate cyclase activity"/>
    <property type="evidence" value="ECO:0007669"/>
    <property type="project" value="UniProtKB-UniRule"/>
</dbReference>
<dbReference type="PANTHER" id="PTHR11096:SF0">
    <property type="entry name" value="RNA 3'-TERMINAL PHOSPHATE CYCLASE"/>
    <property type="match status" value="1"/>
</dbReference>
<dbReference type="Gene3D" id="3.30.360.20">
    <property type="entry name" value="RNA 3'-terminal phosphate cyclase, insert domain"/>
    <property type="match status" value="1"/>
</dbReference>
<dbReference type="InterPro" id="IPR037136">
    <property type="entry name" value="RNA3'_phos_cyclase_dom_sf"/>
</dbReference>
<dbReference type="Gene3D" id="3.65.10.20">
    <property type="entry name" value="RNA 3'-terminal phosphate cyclase domain"/>
    <property type="match status" value="1"/>
</dbReference>
<dbReference type="InterPro" id="IPR023797">
    <property type="entry name" value="RNA3'_phos_cyclase_dom"/>
</dbReference>
<comment type="similarity">
    <text evidence="1">Belongs to the RNA 3'-terminal cyclase family. Type 1 subfamily.</text>
</comment>
<dbReference type="EMBL" id="LKCM01000106">
    <property type="protein sequence ID" value="KPQ44160.1"/>
    <property type="molecule type" value="Genomic_DNA"/>
</dbReference>
<keyword evidence="4" id="KW-0547">Nucleotide-binding</keyword>
<evidence type="ECO:0000259" key="7">
    <source>
        <dbReference type="Pfam" id="PF05189"/>
    </source>
</evidence>
<keyword evidence="3 8" id="KW-0436">Ligase</keyword>
<dbReference type="SUPFAM" id="SSF55205">
    <property type="entry name" value="EPT/RTPC-like"/>
    <property type="match status" value="1"/>
</dbReference>
<evidence type="ECO:0000259" key="6">
    <source>
        <dbReference type="Pfam" id="PF01137"/>
    </source>
</evidence>
<dbReference type="EC" id="6.5.1.4" evidence="5"/>